<feature type="transmembrane region" description="Helical" evidence="1">
    <location>
        <begin position="46"/>
        <end position="64"/>
    </location>
</feature>
<keyword evidence="1" id="KW-0812">Transmembrane</keyword>
<feature type="transmembrane region" description="Helical" evidence="1">
    <location>
        <begin position="76"/>
        <end position="97"/>
    </location>
</feature>
<evidence type="ECO:0000313" key="2">
    <source>
        <dbReference type="EMBL" id="CAA9533809.1"/>
    </source>
</evidence>
<dbReference type="PROSITE" id="PS51257">
    <property type="entry name" value="PROKAR_LIPOPROTEIN"/>
    <property type="match status" value="1"/>
</dbReference>
<reference evidence="2" key="1">
    <citation type="submission" date="2020-02" db="EMBL/GenBank/DDBJ databases">
        <authorList>
            <person name="Meier V. D."/>
        </authorList>
    </citation>
    <scope>NUCLEOTIDE SEQUENCE</scope>
    <source>
        <strain evidence="2">AVDCRST_MAG49</strain>
    </source>
</reference>
<protein>
    <submittedName>
        <fullName evidence="2">Uncharacterized protein</fullName>
    </submittedName>
</protein>
<evidence type="ECO:0000256" key="1">
    <source>
        <dbReference type="SAM" id="Phobius"/>
    </source>
</evidence>
<dbReference type="EMBL" id="CADCWG010000007">
    <property type="protein sequence ID" value="CAA9533809.1"/>
    <property type="molecule type" value="Genomic_DNA"/>
</dbReference>
<organism evidence="2">
    <name type="scientific">uncultured Thermomicrobiales bacterium</name>
    <dbReference type="NCBI Taxonomy" id="1645740"/>
    <lineage>
        <taxon>Bacteria</taxon>
        <taxon>Pseudomonadati</taxon>
        <taxon>Thermomicrobiota</taxon>
        <taxon>Thermomicrobia</taxon>
        <taxon>Thermomicrobiales</taxon>
        <taxon>environmental samples</taxon>
    </lineage>
</organism>
<keyword evidence="1" id="KW-1133">Transmembrane helix</keyword>
<proteinExistence type="predicted"/>
<sequence>MPALSRRPRRPPRRDPVAAGSLLVGLVLACGGPALMASVEPALAVLPLVAGVGLTLLAVADWLPPHRRHQAAAFRGLGLLLAGGAGGASIVVIATLLR</sequence>
<accession>A0A6J4TW60</accession>
<name>A0A6J4TW60_9BACT</name>
<dbReference type="AlphaFoldDB" id="A0A6J4TW60"/>
<dbReference type="Pfam" id="PF26041">
    <property type="entry name" value="DUF8011"/>
    <property type="match status" value="1"/>
</dbReference>
<keyword evidence="1" id="KW-0472">Membrane</keyword>
<dbReference type="InterPro" id="IPR058324">
    <property type="entry name" value="DUF8011"/>
</dbReference>
<gene>
    <name evidence="2" type="ORF">AVDCRST_MAG49-97</name>
</gene>